<dbReference type="Proteomes" id="UP000319514">
    <property type="component" value="Unassembled WGS sequence"/>
</dbReference>
<accession>A0A542ZFK4</accession>
<keyword evidence="1" id="KW-1133">Transmembrane helix</keyword>
<evidence type="ECO:0000313" key="3">
    <source>
        <dbReference type="Proteomes" id="UP000319514"/>
    </source>
</evidence>
<dbReference type="Pfam" id="PF14155">
    <property type="entry name" value="DUF4307"/>
    <property type="match status" value="1"/>
</dbReference>
<dbReference type="EMBL" id="VFOQ01000001">
    <property type="protein sequence ID" value="TQL59122.1"/>
    <property type="molecule type" value="Genomic_DNA"/>
</dbReference>
<comment type="caution">
    <text evidence="2">The sequence shown here is derived from an EMBL/GenBank/DDBJ whole genome shotgun (WGS) entry which is preliminary data.</text>
</comment>
<evidence type="ECO:0000256" key="1">
    <source>
        <dbReference type="SAM" id="Phobius"/>
    </source>
</evidence>
<reference evidence="2 3" key="1">
    <citation type="submission" date="2019-06" db="EMBL/GenBank/DDBJ databases">
        <title>Sequencing the genomes of 1000 actinobacteria strains.</title>
        <authorList>
            <person name="Klenk H.-P."/>
        </authorList>
    </citation>
    <scope>NUCLEOTIDE SEQUENCE [LARGE SCALE GENOMIC DNA]</scope>
    <source>
        <strain evidence="2 3">DSM 18082</strain>
    </source>
</reference>
<sequence length="124" mass="13007">MPLPRPAPGTTRWWVIGTIGCAVGIAIAVWLGLASTVGQVSWTDIGYHVVDDSRVDVSYDVHRPTGKAVTCEVRALDSHFGTVGSVTVHVPAAGPDSVHRETTVRTTSRAVTGVVQTCSVDGAQ</sequence>
<protein>
    <submittedName>
        <fullName evidence="2">Uncharacterized protein DUF4307</fullName>
    </submittedName>
</protein>
<feature type="transmembrane region" description="Helical" evidence="1">
    <location>
        <begin position="12"/>
        <end position="33"/>
    </location>
</feature>
<dbReference type="OrthoDB" id="5147470at2"/>
<evidence type="ECO:0000313" key="2">
    <source>
        <dbReference type="EMBL" id="TQL59122.1"/>
    </source>
</evidence>
<keyword evidence="1" id="KW-0472">Membrane</keyword>
<name>A0A542ZFK4_9MICO</name>
<dbReference type="RefSeq" id="WP_141787183.1">
    <property type="nucleotide sequence ID" value="NZ_BAAAKX010000009.1"/>
</dbReference>
<organism evidence="2 3">
    <name type="scientific">Oryzihumus leptocrescens</name>
    <dbReference type="NCBI Taxonomy" id="297536"/>
    <lineage>
        <taxon>Bacteria</taxon>
        <taxon>Bacillati</taxon>
        <taxon>Actinomycetota</taxon>
        <taxon>Actinomycetes</taxon>
        <taxon>Micrococcales</taxon>
        <taxon>Intrasporangiaceae</taxon>
        <taxon>Oryzihumus</taxon>
    </lineage>
</organism>
<dbReference type="AlphaFoldDB" id="A0A542ZFK4"/>
<proteinExistence type="predicted"/>
<gene>
    <name evidence="2" type="ORF">FB474_0469</name>
</gene>
<dbReference type="InterPro" id="IPR025443">
    <property type="entry name" value="DUF4307"/>
</dbReference>
<keyword evidence="1" id="KW-0812">Transmembrane</keyword>
<keyword evidence="3" id="KW-1185">Reference proteome</keyword>